<evidence type="ECO:0000313" key="1">
    <source>
        <dbReference type="EMBL" id="MCW6512612.1"/>
    </source>
</evidence>
<protein>
    <submittedName>
        <fullName evidence="1">Uncharacterized protein</fullName>
    </submittedName>
</protein>
<dbReference type="EMBL" id="JAMOIM010000057">
    <property type="protein sequence ID" value="MCW6512612.1"/>
    <property type="molecule type" value="Genomic_DNA"/>
</dbReference>
<reference evidence="1" key="1">
    <citation type="submission" date="2022-05" db="EMBL/GenBank/DDBJ databases">
        <authorList>
            <person name="Pankratov T."/>
        </authorList>
    </citation>
    <scope>NUCLEOTIDE SEQUENCE</scope>
    <source>
        <strain evidence="1">BP6-180914</strain>
    </source>
</reference>
<dbReference type="AlphaFoldDB" id="A0AA41ZB24"/>
<comment type="caution">
    <text evidence="1">The sequence shown here is derived from an EMBL/GenBank/DDBJ whole genome shotgun (WGS) entry which is preliminary data.</text>
</comment>
<sequence length="166" mass="18581">MIKADPHNEAILEKGFDDLAGAWDATPEMIKTELFVEMEKRACSNRLLAGPEPSEATYYRDVAEQCERLAVEILGLPNALINKFCDLQTKLYGDYASLGPTCLLPEFVTAAAIDRIGANYRHPSAEAWLMALMTDLETIIRGRESVPPFAPPNFDFRGDPEDYLPW</sequence>
<proteinExistence type="predicted"/>
<gene>
    <name evidence="1" type="ORF">M8523_32405</name>
</gene>
<accession>A0AA41ZB24</accession>
<keyword evidence="2" id="KW-1185">Reference proteome</keyword>
<name>A0AA41ZB24_9HYPH</name>
<evidence type="ECO:0000313" key="2">
    <source>
        <dbReference type="Proteomes" id="UP001165667"/>
    </source>
</evidence>
<organism evidence="1 2">
    <name type="scientific">Lichenifustis flavocetrariae</name>
    <dbReference type="NCBI Taxonomy" id="2949735"/>
    <lineage>
        <taxon>Bacteria</taxon>
        <taxon>Pseudomonadati</taxon>
        <taxon>Pseudomonadota</taxon>
        <taxon>Alphaproteobacteria</taxon>
        <taxon>Hyphomicrobiales</taxon>
        <taxon>Lichenihabitantaceae</taxon>
        <taxon>Lichenifustis</taxon>
    </lineage>
</organism>
<dbReference type="Proteomes" id="UP001165667">
    <property type="component" value="Unassembled WGS sequence"/>
</dbReference>
<dbReference type="RefSeq" id="WP_282588989.1">
    <property type="nucleotide sequence ID" value="NZ_JAMOIM010000057.1"/>
</dbReference>